<feature type="transmembrane region" description="Helical" evidence="2">
    <location>
        <begin position="12"/>
        <end position="40"/>
    </location>
</feature>
<dbReference type="PANTHER" id="PTHR35508:SF1">
    <property type="entry name" value="VOLTAGE-DEPENDENT L-TYPE CALCIUM CHANNEL SUBUNIT"/>
    <property type="match status" value="1"/>
</dbReference>
<organism evidence="3 4">
    <name type="scientific">Chara braunii</name>
    <name type="common">Braun's stonewort</name>
    <dbReference type="NCBI Taxonomy" id="69332"/>
    <lineage>
        <taxon>Eukaryota</taxon>
        <taxon>Viridiplantae</taxon>
        <taxon>Streptophyta</taxon>
        <taxon>Charophyceae</taxon>
        <taxon>Charales</taxon>
        <taxon>Characeae</taxon>
        <taxon>Chara</taxon>
    </lineage>
</organism>
<feature type="transmembrane region" description="Helical" evidence="2">
    <location>
        <begin position="46"/>
        <end position="74"/>
    </location>
</feature>
<comment type="caution">
    <text evidence="3">The sequence shown here is derived from an EMBL/GenBank/DDBJ whole genome shotgun (WGS) entry which is preliminary data.</text>
</comment>
<keyword evidence="2" id="KW-1133">Transmembrane helix</keyword>
<protein>
    <submittedName>
        <fullName evidence="3">Uncharacterized protein</fullName>
    </submittedName>
</protein>
<evidence type="ECO:0000256" key="1">
    <source>
        <dbReference type="SAM" id="MobiDB-lite"/>
    </source>
</evidence>
<dbReference type="Proteomes" id="UP000265515">
    <property type="component" value="Unassembled WGS sequence"/>
</dbReference>
<keyword evidence="2" id="KW-0812">Transmembrane</keyword>
<dbReference type="Gramene" id="GBG63814">
    <property type="protein sequence ID" value="GBG63814"/>
    <property type="gene ID" value="CBR_g39598"/>
</dbReference>
<gene>
    <name evidence="3" type="ORF">CBR_g39598</name>
</gene>
<dbReference type="AlphaFoldDB" id="A0A388K187"/>
<reference evidence="3 4" key="1">
    <citation type="journal article" date="2018" name="Cell">
        <title>The Chara Genome: Secondary Complexity and Implications for Plant Terrestrialization.</title>
        <authorList>
            <person name="Nishiyama T."/>
            <person name="Sakayama H."/>
            <person name="Vries J.D."/>
            <person name="Buschmann H."/>
            <person name="Saint-Marcoux D."/>
            <person name="Ullrich K.K."/>
            <person name="Haas F.B."/>
            <person name="Vanderstraeten L."/>
            <person name="Becker D."/>
            <person name="Lang D."/>
            <person name="Vosolsobe S."/>
            <person name="Rombauts S."/>
            <person name="Wilhelmsson P.K.I."/>
            <person name="Janitza P."/>
            <person name="Kern R."/>
            <person name="Heyl A."/>
            <person name="Rumpler F."/>
            <person name="Villalobos L.I.A.C."/>
            <person name="Clay J.M."/>
            <person name="Skokan R."/>
            <person name="Toyoda A."/>
            <person name="Suzuki Y."/>
            <person name="Kagoshima H."/>
            <person name="Schijlen E."/>
            <person name="Tajeshwar N."/>
            <person name="Catarino B."/>
            <person name="Hetherington A.J."/>
            <person name="Saltykova A."/>
            <person name="Bonnot C."/>
            <person name="Breuninger H."/>
            <person name="Symeonidi A."/>
            <person name="Radhakrishnan G.V."/>
            <person name="Van Nieuwerburgh F."/>
            <person name="Deforce D."/>
            <person name="Chang C."/>
            <person name="Karol K.G."/>
            <person name="Hedrich R."/>
            <person name="Ulvskov P."/>
            <person name="Glockner G."/>
            <person name="Delwiche C.F."/>
            <person name="Petrasek J."/>
            <person name="Van de Peer Y."/>
            <person name="Friml J."/>
            <person name="Beilby M."/>
            <person name="Dolan L."/>
            <person name="Kohara Y."/>
            <person name="Sugano S."/>
            <person name="Fujiyama A."/>
            <person name="Delaux P.-M."/>
            <person name="Quint M."/>
            <person name="TheiBen G."/>
            <person name="Hagemann M."/>
            <person name="Harholt J."/>
            <person name="Dunand C."/>
            <person name="Zachgo S."/>
            <person name="Langdale J."/>
            <person name="Maumus F."/>
            <person name="Straeten D.V.D."/>
            <person name="Gould S.B."/>
            <person name="Rensing S.A."/>
        </authorList>
    </citation>
    <scope>NUCLEOTIDE SEQUENCE [LARGE SCALE GENOMIC DNA]</scope>
    <source>
        <strain evidence="3 4">S276</strain>
    </source>
</reference>
<feature type="region of interest" description="Disordered" evidence="1">
    <location>
        <begin position="141"/>
        <end position="166"/>
    </location>
</feature>
<name>A0A388K187_CHABU</name>
<proteinExistence type="predicted"/>
<keyword evidence="2" id="KW-0472">Membrane</keyword>
<dbReference type="PANTHER" id="PTHR35508">
    <property type="entry name" value="VOLTAGE-DEPENDENT L-TYPE CALCIUM CHANNEL SUBUNIT"/>
    <property type="match status" value="1"/>
</dbReference>
<accession>A0A388K187</accession>
<evidence type="ECO:0000256" key="2">
    <source>
        <dbReference type="SAM" id="Phobius"/>
    </source>
</evidence>
<evidence type="ECO:0000313" key="4">
    <source>
        <dbReference type="Proteomes" id="UP000265515"/>
    </source>
</evidence>
<sequence>MLVVLAATANAAILAFVLCISAVSAFLAFFLTTLSVIYLVSLAVSAAFISILTFAAISATVCIAFTVAFLWVVVRSLKFGVQCARTMALSSGEHPMLPPTVPLSTTATTPVSLNSRGSYAKLDGFDYCGPELDGIVLTKPDASTPASMPAHPGNTRVDVPADAGAK</sequence>
<evidence type="ECO:0000313" key="3">
    <source>
        <dbReference type="EMBL" id="GBG63814.1"/>
    </source>
</evidence>
<dbReference type="EMBL" id="BFEA01000043">
    <property type="protein sequence ID" value="GBG63814.1"/>
    <property type="molecule type" value="Genomic_DNA"/>
</dbReference>
<keyword evidence="4" id="KW-1185">Reference proteome</keyword>